<keyword evidence="14" id="KW-0675">Receptor</keyword>
<keyword evidence="5" id="KW-0732">Signal</keyword>
<dbReference type="InterPro" id="IPR039426">
    <property type="entry name" value="TonB-dep_rcpt-like"/>
</dbReference>
<keyword evidence="8 9" id="KW-0998">Cell outer membrane</keyword>
<evidence type="ECO:0000256" key="6">
    <source>
        <dbReference type="ARBA" id="ARBA00023077"/>
    </source>
</evidence>
<comment type="similarity">
    <text evidence="9 11">Belongs to the TonB-dependent receptor family.</text>
</comment>
<dbReference type="InterPro" id="IPR037066">
    <property type="entry name" value="Plug_dom_sf"/>
</dbReference>
<accession>A0ABT5UC89</accession>
<keyword evidence="3 9" id="KW-1134">Transmembrane beta strand</keyword>
<dbReference type="Pfam" id="PF00593">
    <property type="entry name" value="TonB_dep_Rec_b-barrel"/>
    <property type="match status" value="1"/>
</dbReference>
<dbReference type="PROSITE" id="PS00430">
    <property type="entry name" value="TONB_DEPENDENT_REC_1"/>
    <property type="match status" value="1"/>
</dbReference>
<dbReference type="PANTHER" id="PTHR30069">
    <property type="entry name" value="TONB-DEPENDENT OUTER MEMBRANE RECEPTOR"/>
    <property type="match status" value="1"/>
</dbReference>
<evidence type="ECO:0000256" key="2">
    <source>
        <dbReference type="ARBA" id="ARBA00022448"/>
    </source>
</evidence>
<dbReference type="Pfam" id="PF07715">
    <property type="entry name" value="Plug"/>
    <property type="match status" value="1"/>
</dbReference>
<dbReference type="InterPro" id="IPR010916">
    <property type="entry name" value="TonB_box_CS"/>
</dbReference>
<dbReference type="Gene3D" id="2.40.170.20">
    <property type="entry name" value="TonB-dependent receptor, beta-barrel domain"/>
    <property type="match status" value="1"/>
</dbReference>
<dbReference type="PROSITE" id="PS52016">
    <property type="entry name" value="TONB_DEPENDENT_REC_3"/>
    <property type="match status" value="1"/>
</dbReference>
<keyword evidence="2 9" id="KW-0813">Transport</keyword>
<dbReference type="InterPro" id="IPR012910">
    <property type="entry name" value="Plug_dom"/>
</dbReference>
<keyword evidence="6 10" id="KW-0798">TonB box</keyword>
<comment type="caution">
    <text evidence="14">The sequence shown here is derived from an EMBL/GenBank/DDBJ whole genome shotgun (WGS) entry which is preliminary data.</text>
</comment>
<comment type="subcellular location">
    <subcellularLocation>
        <location evidence="1 9">Cell outer membrane</location>
        <topology evidence="1 9">Multi-pass membrane protein</topology>
    </subcellularLocation>
</comment>
<protein>
    <submittedName>
        <fullName evidence="14">TonB-dependent receptor</fullName>
    </submittedName>
</protein>
<dbReference type="InterPro" id="IPR036942">
    <property type="entry name" value="Beta-barrel_TonB_sf"/>
</dbReference>
<evidence type="ECO:0000256" key="7">
    <source>
        <dbReference type="ARBA" id="ARBA00023136"/>
    </source>
</evidence>
<keyword evidence="7 9" id="KW-0472">Membrane</keyword>
<dbReference type="Proteomes" id="UP001528823">
    <property type="component" value="Unassembled WGS sequence"/>
</dbReference>
<reference evidence="14 15" key="1">
    <citation type="submission" date="2022-11" db="EMBL/GenBank/DDBJ databases">
        <title>Spartinivicinus poritis sp. nov., isolated from scleractinian coral Porites lutea.</title>
        <authorList>
            <person name="Zhang G."/>
            <person name="Cai L."/>
            <person name="Wei Q."/>
        </authorList>
    </citation>
    <scope>NUCLEOTIDE SEQUENCE [LARGE SCALE GENOMIC DNA]</scope>
    <source>
        <strain evidence="14 15">A2-2</strain>
    </source>
</reference>
<keyword evidence="4 9" id="KW-0812">Transmembrane</keyword>
<name>A0ABT5UC89_9GAMM</name>
<evidence type="ECO:0000313" key="15">
    <source>
        <dbReference type="Proteomes" id="UP001528823"/>
    </source>
</evidence>
<evidence type="ECO:0000256" key="10">
    <source>
        <dbReference type="PROSITE-ProRule" id="PRU10143"/>
    </source>
</evidence>
<evidence type="ECO:0000256" key="8">
    <source>
        <dbReference type="ARBA" id="ARBA00023237"/>
    </source>
</evidence>
<gene>
    <name evidence="14" type="ORF">ORQ98_14230</name>
</gene>
<evidence type="ECO:0000256" key="5">
    <source>
        <dbReference type="ARBA" id="ARBA00022729"/>
    </source>
</evidence>
<dbReference type="PANTHER" id="PTHR30069:SF42">
    <property type="entry name" value="FERRIC AEROBACTIN RECEPTOR"/>
    <property type="match status" value="1"/>
</dbReference>
<keyword evidence="15" id="KW-1185">Reference proteome</keyword>
<evidence type="ECO:0000256" key="4">
    <source>
        <dbReference type="ARBA" id="ARBA00022692"/>
    </source>
</evidence>
<dbReference type="RefSeq" id="WP_274689467.1">
    <property type="nucleotide sequence ID" value="NZ_JAPMOU010000017.1"/>
</dbReference>
<dbReference type="SUPFAM" id="SSF56935">
    <property type="entry name" value="Porins"/>
    <property type="match status" value="1"/>
</dbReference>
<evidence type="ECO:0000259" key="13">
    <source>
        <dbReference type="Pfam" id="PF07715"/>
    </source>
</evidence>
<organism evidence="14 15">
    <name type="scientific">Spartinivicinus poritis</name>
    <dbReference type="NCBI Taxonomy" id="2994640"/>
    <lineage>
        <taxon>Bacteria</taxon>
        <taxon>Pseudomonadati</taxon>
        <taxon>Pseudomonadota</taxon>
        <taxon>Gammaproteobacteria</taxon>
        <taxon>Oceanospirillales</taxon>
        <taxon>Zooshikellaceae</taxon>
        <taxon>Spartinivicinus</taxon>
    </lineage>
</organism>
<evidence type="ECO:0000313" key="14">
    <source>
        <dbReference type="EMBL" id="MDE1463122.1"/>
    </source>
</evidence>
<evidence type="ECO:0000259" key="12">
    <source>
        <dbReference type="Pfam" id="PF00593"/>
    </source>
</evidence>
<dbReference type="EMBL" id="JAPMOU010000017">
    <property type="protein sequence ID" value="MDE1463122.1"/>
    <property type="molecule type" value="Genomic_DNA"/>
</dbReference>
<sequence>MKYTHLSLSSFWGVVIFLPYAVFAEEPSSEEDSSYQMDSVVVTATRYAQDIDKIAGAISVIDSKELQQQTLVADDLTSVIANLVPSFTPSRQKLSNQGENMRGRNVLIMVDGIPQNNPLRNGNRYGYTIDPSMIERIEVINGASAVQGIGATGGIINYISKGAKPGDEWKQTIGSRITSNLHNDGAGHKLHYSLSQFDEHYDLFLAGSWQEQGLYYDGNGKPIGMNQIQGETQDSTSYNGLFKGGYKFDEGSQRLTFFANQYRLKSNNNYIAVPGDFKKDIPGTVTKGKPEGKPVSNSMDIYSLTYNHYDLAEGSLTAKLFMQDYNAVFGQALWWPTPDKSQDQGVIKSSKKGFKLSYERSDLIDIDDIWVAGLDGLQDETTQELAQSGLKVTPLMQYRSLAPFIQGDFMIGENLRLSGGVRFENTWVKVDDGKTLYGFGNAGQHNVDIIGGEQKFSKTVFNVGAIYNFTPELSTFVSFNQGFGLPDIGRILRGNWVGGNSPNNKGNAPINFNTMPAVEPVVTDNYEVGASYRNDSFAISSSIYTSIAKDGANLKLNSAGTYDVERQRTEIKGYELKATYHALSKTKLQTMYSHVEGQVDTNGNGDVDSDMDLRNLSPDRLMLAVDHEFNNNLSGRIQYNHLFSREKKANGAGSKQNFDGYGLVDFSVNYNMGNYGRIGFGVENVLNKNYINYFSQIRNHSSYYFSGRGRTFSLSYEFDL</sequence>
<evidence type="ECO:0000256" key="11">
    <source>
        <dbReference type="RuleBase" id="RU003357"/>
    </source>
</evidence>
<proteinExistence type="inferred from homology"/>
<dbReference type="InterPro" id="IPR000531">
    <property type="entry name" value="Beta-barrel_TonB"/>
</dbReference>
<dbReference type="CDD" id="cd01347">
    <property type="entry name" value="ligand_gated_channel"/>
    <property type="match status" value="1"/>
</dbReference>
<evidence type="ECO:0000256" key="9">
    <source>
        <dbReference type="PROSITE-ProRule" id="PRU01360"/>
    </source>
</evidence>
<dbReference type="Gene3D" id="2.170.130.10">
    <property type="entry name" value="TonB-dependent receptor, plug domain"/>
    <property type="match status" value="1"/>
</dbReference>
<feature type="domain" description="TonB-dependent receptor-like beta-barrel" evidence="12">
    <location>
        <begin position="221"/>
        <end position="685"/>
    </location>
</feature>
<evidence type="ECO:0000256" key="3">
    <source>
        <dbReference type="ARBA" id="ARBA00022452"/>
    </source>
</evidence>
<feature type="domain" description="TonB-dependent receptor plug" evidence="13">
    <location>
        <begin position="52"/>
        <end position="155"/>
    </location>
</feature>
<feature type="short sequence motif" description="TonB box" evidence="10">
    <location>
        <begin position="39"/>
        <end position="45"/>
    </location>
</feature>
<evidence type="ECO:0000256" key="1">
    <source>
        <dbReference type="ARBA" id="ARBA00004571"/>
    </source>
</evidence>